<organism evidence="2 3">
    <name type="scientific">Vanilla planifolia</name>
    <name type="common">Vanilla</name>
    <dbReference type="NCBI Taxonomy" id="51239"/>
    <lineage>
        <taxon>Eukaryota</taxon>
        <taxon>Viridiplantae</taxon>
        <taxon>Streptophyta</taxon>
        <taxon>Embryophyta</taxon>
        <taxon>Tracheophyta</taxon>
        <taxon>Spermatophyta</taxon>
        <taxon>Magnoliopsida</taxon>
        <taxon>Liliopsida</taxon>
        <taxon>Asparagales</taxon>
        <taxon>Orchidaceae</taxon>
        <taxon>Vanilloideae</taxon>
        <taxon>Vanilleae</taxon>
        <taxon>Vanilla</taxon>
    </lineage>
</organism>
<sequence>MEVGVKEGELGRVTMVVIRRIRAMEIKSSKAMCDDKRWDQSIQEGWSTSHWKEKILQGGERNRQSRELPFSSSHISPDRRPPHPDPKSSSSSRTASRADK</sequence>
<gene>
    <name evidence="2" type="ORF">HPP92_002999</name>
</gene>
<evidence type="ECO:0000313" key="2">
    <source>
        <dbReference type="EMBL" id="KAG0498308.1"/>
    </source>
</evidence>
<dbReference type="OrthoDB" id="1666376at2759"/>
<keyword evidence="3" id="KW-1185">Reference proteome</keyword>
<dbReference type="EMBL" id="JADCNL010000001">
    <property type="protein sequence ID" value="KAG0498308.1"/>
    <property type="molecule type" value="Genomic_DNA"/>
</dbReference>
<proteinExistence type="predicted"/>
<dbReference type="AlphaFoldDB" id="A0A835VIH2"/>
<evidence type="ECO:0000256" key="1">
    <source>
        <dbReference type="SAM" id="MobiDB-lite"/>
    </source>
</evidence>
<feature type="region of interest" description="Disordered" evidence="1">
    <location>
        <begin position="50"/>
        <end position="100"/>
    </location>
</feature>
<protein>
    <submittedName>
        <fullName evidence="2">Uncharacterized protein</fullName>
    </submittedName>
</protein>
<name>A0A835VIH2_VANPL</name>
<feature type="compositionally biased region" description="Basic and acidic residues" evidence="1">
    <location>
        <begin position="50"/>
        <end position="66"/>
    </location>
</feature>
<feature type="compositionally biased region" description="Basic and acidic residues" evidence="1">
    <location>
        <begin position="76"/>
        <end position="86"/>
    </location>
</feature>
<comment type="caution">
    <text evidence="2">The sequence shown here is derived from an EMBL/GenBank/DDBJ whole genome shotgun (WGS) entry which is preliminary data.</text>
</comment>
<evidence type="ECO:0000313" key="3">
    <source>
        <dbReference type="Proteomes" id="UP000636800"/>
    </source>
</evidence>
<dbReference type="Proteomes" id="UP000636800">
    <property type="component" value="Chromosome 1"/>
</dbReference>
<feature type="compositionally biased region" description="Low complexity" evidence="1">
    <location>
        <begin position="87"/>
        <end position="100"/>
    </location>
</feature>
<reference evidence="2 3" key="1">
    <citation type="journal article" date="2020" name="Nat. Food">
        <title>A phased Vanilla planifolia genome enables genetic improvement of flavour and production.</title>
        <authorList>
            <person name="Hasing T."/>
            <person name="Tang H."/>
            <person name="Brym M."/>
            <person name="Khazi F."/>
            <person name="Huang T."/>
            <person name="Chambers A.H."/>
        </authorList>
    </citation>
    <scope>NUCLEOTIDE SEQUENCE [LARGE SCALE GENOMIC DNA]</scope>
    <source>
        <tissue evidence="2">Leaf</tissue>
    </source>
</reference>
<accession>A0A835VIH2</accession>